<feature type="transmembrane region" description="Helical" evidence="1">
    <location>
        <begin position="6"/>
        <end position="25"/>
    </location>
</feature>
<reference evidence="2 3" key="1">
    <citation type="submission" date="2020-05" db="EMBL/GenBank/DDBJ databases">
        <title>Complete genome sequence of Deefgea sp. D17.</title>
        <authorList>
            <person name="Bae J.-W."/>
            <person name="Han J.E."/>
        </authorList>
    </citation>
    <scope>NUCLEOTIDE SEQUENCE [LARGE SCALE GENOMIC DNA]</scope>
    <source>
        <strain evidence="2 3">D17</strain>
    </source>
</reference>
<evidence type="ECO:0000313" key="2">
    <source>
        <dbReference type="EMBL" id="QKJ67225.1"/>
    </source>
</evidence>
<keyword evidence="1" id="KW-1133">Transmembrane helix</keyword>
<keyword evidence="1" id="KW-0472">Membrane</keyword>
<dbReference type="AlphaFoldDB" id="A0A6M8SPV2"/>
<keyword evidence="1" id="KW-0812">Transmembrane</keyword>
<sequence length="49" mass="5157">MSTAEIVLFGMGAACSISFCQMLLARQDRMELIFMGTCSGLLLVGGIAV</sequence>
<evidence type="ECO:0000256" key="1">
    <source>
        <dbReference type="SAM" id="Phobius"/>
    </source>
</evidence>
<accession>A0A6M8SPV2</accession>
<evidence type="ECO:0000313" key="3">
    <source>
        <dbReference type="Proteomes" id="UP000504844"/>
    </source>
</evidence>
<organism evidence="2 3">
    <name type="scientific">Deefgea piscis</name>
    <dbReference type="NCBI Taxonomy" id="2739061"/>
    <lineage>
        <taxon>Bacteria</taxon>
        <taxon>Pseudomonadati</taxon>
        <taxon>Pseudomonadota</taxon>
        <taxon>Betaproteobacteria</taxon>
        <taxon>Neisseriales</taxon>
        <taxon>Chitinibacteraceae</taxon>
        <taxon>Deefgea</taxon>
    </lineage>
</organism>
<protein>
    <submittedName>
        <fullName evidence="2">Uncharacterized protein</fullName>
    </submittedName>
</protein>
<keyword evidence="3" id="KW-1185">Reference proteome</keyword>
<name>A0A6M8SPV2_9NEIS</name>
<gene>
    <name evidence="2" type="ORF">HQN60_11225</name>
</gene>
<dbReference type="KEGG" id="dee:HQN60_11225"/>
<proteinExistence type="predicted"/>
<dbReference type="EMBL" id="CP054143">
    <property type="protein sequence ID" value="QKJ67225.1"/>
    <property type="molecule type" value="Genomic_DNA"/>
</dbReference>
<dbReference type="RefSeq" id="WP_173533728.1">
    <property type="nucleotide sequence ID" value="NZ_CP054143.1"/>
</dbReference>
<dbReference type="Proteomes" id="UP000504844">
    <property type="component" value="Chromosome"/>
</dbReference>